<dbReference type="InterPro" id="IPR011978">
    <property type="entry name" value="YgfB-like"/>
</dbReference>
<proteinExistence type="predicted"/>
<comment type="caution">
    <text evidence="1">The sequence shown here is derived from an EMBL/GenBank/DDBJ whole genome shotgun (WGS) entry which is preliminary data.</text>
</comment>
<dbReference type="RefSeq" id="WP_134675373.1">
    <property type="nucleotide sequence ID" value="NZ_CP039383.2"/>
</dbReference>
<organism evidence="1 2">
    <name type="scientific">Luteimonas yindakuii</name>
    <dbReference type="NCBI Taxonomy" id="2565782"/>
    <lineage>
        <taxon>Bacteria</taxon>
        <taxon>Pseudomonadati</taxon>
        <taxon>Pseudomonadota</taxon>
        <taxon>Gammaproteobacteria</taxon>
        <taxon>Lysobacterales</taxon>
        <taxon>Lysobacteraceae</taxon>
        <taxon>Luteimonas</taxon>
    </lineage>
</organism>
<dbReference type="InterPro" id="IPR036255">
    <property type="entry name" value="YgfB-like_sf"/>
</dbReference>
<accession>A0A4Z1RAP0</accession>
<dbReference type="EMBL" id="SPUH01000002">
    <property type="protein sequence ID" value="TKS53253.1"/>
    <property type="molecule type" value="Genomic_DNA"/>
</dbReference>
<reference evidence="1 2" key="1">
    <citation type="submission" date="2019-01" db="EMBL/GenBank/DDBJ databases">
        <authorList>
            <person name="Zhang S."/>
        </authorList>
    </citation>
    <scope>NUCLEOTIDE SEQUENCE [LARGE SCALE GENOMIC DNA]</scope>
    <source>
        <strain evidence="1 2">1626</strain>
    </source>
</reference>
<dbReference type="Gene3D" id="3.10.450.50">
    <property type="match status" value="1"/>
</dbReference>
<dbReference type="Proteomes" id="UP000298681">
    <property type="component" value="Unassembled WGS sequence"/>
</dbReference>
<dbReference type="SUPFAM" id="SSF101327">
    <property type="entry name" value="YgfB-like"/>
    <property type="match status" value="1"/>
</dbReference>
<protein>
    <submittedName>
        <fullName evidence="1">UPF0149 family protein</fullName>
    </submittedName>
</protein>
<dbReference type="Pfam" id="PF03695">
    <property type="entry name" value="UPF0149"/>
    <property type="match status" value="1"/>
</dbReference>
<dbReference type="OrthoDB" id="570299at2"/>
<gene>
    <name evidence="1" type="ORF">E4582_11035</name>
</gene>
<dbReference type="NCBIfam" id="TIGR02292">
    <property type="entry name" value="ygfB_yecA"/>
    <property type="match status" value="1"/>
</dbReference>
<evidence type="ECO:0000313" key="1">
    <source>
        <dbReference type="EMBL" id="TKS53253.1"/>
    </source>
</evidence>
<evidence type="ECO:0000313" key="2">
    <source>
        <dbReference type="Proteomes" id="UP000298681"/>
    </source>
</evidence>
<name>A0A4Z1RAP0_9GAMM</name>
<dbReference type="SUPFAM" id="SSF103642">
    <property type="entry name" value="Sec-C motif"/>
    <property type="match status" value="1"/>
</dbReference>
<sequence>MTPTPETSPFDDDDLARLEALLYDHAGDGDGMPLEAVDGLFSALIVGPEPVLPDEALPQVLGDGEAAPELVELLQKLWEHITWRIRQPLPVDDDADAAYELMPFVGLPELEDGEDDDIDAIPRDFPVGALWAAGFLQGMSLRADAWTKWMDADADLALDVQDLMRMSVATPEHAAEMELDAADLLDFDDRWGLLASVPALLQDLDLMRFEAQRPREPIRRDALPGRNDPCPCGSGQKWKKCCGSTVH</sequence>
<keyword evidence="2" id="KW-1185">Reference proteome</keyword>
<dbReference type="AlphaFoldDB" id="A0A4Z1RAP0"/>
<dbReference type="Pfam" id="PF02810">
    <property type="entry name" value="SEC-C"/>
    <property type="match status" value="1"/>
</dbReference>
<dbReference type="InterPro" id="IPR004027">
    <property type="entry name" value="SEC_C_motif"/>
</dbReference>